<evidence type="ECO:0000313" key="8">
    <source>
        <dbReference type="EMBL" id="TKD06301.1"/>
    </source>
</evidence>
<dbReference type="GO" id="GO:0061599">
    <property type="term" value="F:molybdopterin molybdotransferase activity"/>
    <property type="evidence" value="ECO:0007669"/>
    <property type="project" value="UniProtKB-UniRule"/>
</dbReference>
<dbReference type="SMART" id="SM00852">
    <property type="entry name" value="MoCF_biosynth"/>
    <property type="match status" value="1"/>
</dbReference>
<organism evidence="8 9">
    <name type="scientific">Polyangium fumosum</name>
    <dbReference type="NCBI Taxonomy" id="889272"/>
    <lineage>
        <taxon>Bacteria</taxon>
        <taxon>Pseudomonadati</taxon>
        <taxon>Myxococcota</taxon>
        <taxon>Polyangia</taxon>
        <taxon>Polyangiales</taxon>
        <taxon>Polyangiaceae</taxon>
        <taxon>Polyangium</taxon>
    </lineage>
</organism>
<evidence type="ECO:0000256" key="3">
    <source>
        <dbReference type="ARBA" id="ARBA00010763"/>
    </source>
</evidence>
<dbReference type="SUPFAM" id="SSF63867">
    <property type="entry name" value="MoeA C-terminal domain-like"/>
    <property type="match status" value="1"/>
</dbReference>
<dbReference type="EMBL" id="SSMQ01000020">
    <property type="protein sequence ID" value="TKD06301.1"/>
    <property type="molecule type" value="Genomic_DNA"/>
</dbReference>
<gene>
    <name evidence="8" type="ORF">E8A74_20500</name>
</gene>
<dbReference type="GO" id="GO:0046872">
    <property type="term" value="F:metal ion binding"/>
    <property type="evidence" value="ECO:0007669"/>
    <property type="project" value="UniProtKB-UniRule"/>
</dbReference>
<dbReference type="Gene3D" id="2.170.190.11">
    <property type="entry name" value="Molybdopterin biosynthesis moea protein, domain 3"/>
    <property type="match status" value="1"/>
</dbReference>
<dbReference type="Pfam" id="PF03454">
    <property type="entry name" value="MoeA_C"/>
    <property type="match status" value="1"/>
</dbReference>
<dbReference type="RefSeq" id="WP_136930729.1">
    <property type="nucleotide sequence ID" value="NZ_SSMQ01000020.1"/>
</dbReference>
<dbReference type="SUPFAM" id="SSF63882">
    <property type="entry name" value="MoeA N-terminal region -like"/>
    <property type="match status" value="1"/>
</dbReference>
<dbReference type="InterPro" id="IPR005111">
    <property type="entry name" value="MoeA_C_domain_IV"/>
</dbReference>
<keyword evidence="6 8" id="KW-0808">Transferase</keyword>
<proteinExistence type="inferred from homology"/>
<dbReference type="PANTHER" id="PTHR10192">
    <property type="entry name" value="MOLYBDOPTERIN BIOSYNTHESIS PROTEIN"/>
    <property type="match status" value="1"/>
</dbReference>
<dbReference type="InterPro" id="IPR036425">
    <property type="entry name" value="MoaB/Mog-like_dom_sf"/>
</dbReference>
<dbReference type="CDD" id="cd00887">
    <property type="entry name" value="MoeA"/>
    <property type="match status" value="1"/>
</dbReference>
<evidence type="ECO:0000256" key="2">
    <source>
        <dbReference type="ARBA" id="ARBA00005046"/>
    </source>
</evidence>
<keyword evidence="6" id="KW-0500">Molybdenum</keyword>
<dbReference type="InterPro" id="IPR036135">
    <property type="entry name" value="MoeA_linker/N_sf"/>
</dbReference>
<reference evidence="8 9" key="1">
    <citation type="submission" date="2019-04" db="EMBL/GenBank/DDBJ databases">
        <authorList>
            <person name="Li Y."/>
            <person name="Wang J."/>
        </authorList>
    </citation>
    <scope>NUCLEOTIDE SEQUENCE [LARGE SCALE GENOMIC DNA]</scope>
    <source>
        <strain evidence="8 9">DSM 14668</strain>
    </source>
</reference>
<name>A0A4U1JAG0_9BACT</name>
<comment type="caution">
    <text evidence="8">The sequence shown here is derived from an EMBL/GenBank/DDBJ whole genome shotgun (WGS) entry which is preliminary data.</text>
</comment>
<dbReference type="Gene3D" id="2.40.340.10">
    <property type="entry name" value="MoeA, C-terminal, domain IV"/>
    <property type="match status" value="1"/>
</dbReference>
<comment type="function">
    <text evidence="1 6">Catalyzes the insertion of molybdate into adenylated molybdopterin with the concomitant release of AMP.</text>
</comment>
<evidence type="ECO:0000313" key="9">
    <source>
        <dbReference type="Proteomes" id="UP000309215"/>
    </source>
</evidence>
<comment type="pathway">
    <text evidence="2 6">Cofactor biosynthesis; molybdopterin biosynthesis.</text>
</comment>
<accession>A0A4U1JAG0</accession>
<keyword evidence="4 6" id="KW-0501">Molybdenum cofactor biosynthesis</keyword>
<dbReference type="AlphaFoldDB" id="A0A4U1JAG0"/>
<comment type="cofactor">
    <cofactor evidence="6">
        <name>Mg(2+)</name>
        <dbReference type="ChEBI" id="CHEBI:18420"/>
    </cofactor>
</comment>
<dbReference type="GO" id="GO:0005829">
    <property type="term" value="C:cytosol"/>
    <property type="evidence" value="ECO:0007669"/>
    <property type="project" value="TreeGrafter"/>
</dbReference>
<evidence type="ECO:0000256" key="5">
    <source>
        <dbReference type="ARBA" id="ARBA00047317"/>
    </source>
</evidence>
<dbReference type="InterPro" id="IPR001453">
    <property type="entry name" value="MoaB/Mog_dom"/>
</dbReference>
<comment type="similarity">
    <text evidence="3 6">Belongs to the MoeA family.</text>
</comment>
<keyword evidence="6" id="KW-0460">Magnesium</keyword>
<dbReference type="OrthoDB" id="9804758at2"/>
<dbReference type="UniPathway" id="UPA00344"/>
<evidence type="ECO:0000256" key="4">
    <source>
        <dbReference type="ARBA" id="ARBA00023150"/>
    </source>
</evidence>
<dbReference type="InterPro" id="IPR005110">
    <property type="entry name" value="MoeA_linker/N"/>
</dbReference>
<dbReference type="EC" id="2.10.1.1" evidence="6"/>
<dbReference type="PANTHER" id="PTHR10192:SF5">
    <property type="entry name" value="GEPHYRIN"/>
    <property type="match status" value="1"/>
</dbReference>
<dbReference type="InterPro" id="IPR038987">
    <property type="entry name" value="MoeA-like"/>
</dbReference>
<dbReference type="Pfam" id="PF00994">
    <property type="entry name" value="MoCF_biosynth"/>
    <property type="match status" value="1"/>
</dbReference>
<evidence type="ECO:0000259" key="7">
    <source>
        <dbReference type="SMART" id="SM00852"/>
    </source>
</evidence>
<dbReference type="Gene3D" id="3.40.980.10">
    <property type="entry name" value="MoaB/Mog-like domain"/>
    <property type="match status" value="1"/>
</dbReference>
<dbReference type="Proteomes" id="UP000309215">
    <property type="component" value="Unassembled WGS sequence"/>
</dbReference>
<evidence type="ECO:0000256" key="6">
    <source>
        <dbReference type="RuleBase" id="RU365090"/>
    </source>
</evidence>
<dbReference type="NCBIfam" id="NF045515">
    <property type="entry name" value="Glp_gephyrin"/>
    <property type="match status" value="1"/>
</dbReference>
<protein>
    <recommendedName>
        <fullName evidence="6">Molybdopterin molybdenumtransferase</fullName>
        <ecNumber evidence="6">2.10.1.1</ecNumber>
    </recommendedName>
</protein>
<comment type="catalytic activity">
    <reaction evidence="5">
        <text>adenylyl-molybdopterin + molybdate = Mo-molybdopterin + AMP + H(+)</text>
        <dbReference type="Rhea" id="RHEA:35047"/>
        <dbReference type="ChEBI" id="CHEBI:15378"/>
        <dbReference type="ChEBI" id="CHEBI:36264"/>
        <dbReference type="ChEBI" id="CHEBI:62727"/>
        <dbReference type="ChEBI" id="CHEBI:71302"/>
        <dbReference type="ChEBI" id="CHEBI:456215"/>
        <dbReference type="EC" id="2.10.1.1"/>
    </reaction>
</comment>
<dbReference type="Gene3D" id="3.90.105.10">
    <property type="entry name" value="Molybdopterin biosynthesis moea protein, domain 2"/>
    <property type="match status" value="1"/>
</dbReference>
<evidence type="ECO:0000256" key="1">
    <source>
        <dbReference type="ARBA" id="ARBA00002901"/>
    </source>
</evidence>
<dbReference type="GO" id="GO:0006777">
    <property type="term" value="P:Mo-molybdopterin cofactor biosynthetic process"/>
    <property type="evidence" value="ECO:0007669"/>
    <property type="project" value="UniProtKB-UniRule"/>
</dbReference>
<sequence length="400" mass="41647">MLPYHDALARLLAAARPVGKERVSVDQSAGRVLAEDLVARAPMPAFDHSSMDGYAVRAADFEGAGPFEVPVVGESSAGGERPALAPKTACRIFTGARLPEGADAVIMQENVERRGDVIVMREAPRAGAWIRLRGSDLAEGAAAITRGTRMTPGHAALAAALDRPFVLVAQRPVVTILCSGDELRSPGEPGNPGSIAESNGVFVAAAARQIGAIARVGAYVPDDLDVARAAVVEALRGSDLVVTIGGVSVGDRDVMRPAFEAAGVTLDFWRVAIKPGKPIAVGRAGDTHVLGLPGNPASASLTWLLFGAPLVRALQGDPAPLPRRERVVVVGAYERTPGREEFVRARIEPGAGPTRARILPNQASGAVTSFAEAEVLVVVPASQGRVEDGSELDAIRIDAF</sequence>
<dbReference type="SUPFAM" id="SSF53218">
    <property type="entry name" value="Molybdenum cofactor biosynthesis proteins"/>
    <property type="match status" value="1"/>
</dbReference>
<feature type="domain" description="MoaB/Mog" evidence="7">
    <location>
        <begin position="175"/>
        <end position="313"/>
    </location>
</feature>
<dbReference type="Pfam" id="PF03453">
    <property type="entry name" value="MoeA_N"/>
    <property type="match status" value="1"/>
</dbReference>
<keyword evidence="9" id="KW-1185">Reference proteome</keyword>
<keyword evidence="6" id="KW-0479">Metal-binding</keyword>
<dbReference type="InterPro" id="IPR036688">
    <property type="entry name" value="MoeA_C_domain_IV_sf"/>
</dbReference>